<accession>A0A5N5G9E3</accession>
<dbReference type="InterPro" id="IPR018000">
    <property type="entry name" value="Neurotransmitter_ion_chnl_CS"/>
</dbReference>
<reference evidence="11" key="2">
    <citation type="submission" date="2019-10" db="EMBL/GenBank/DDBJ databases">
        <title>A de novo genome assembly of a pear dwarfing rootstock.</title>
        <authorList>
            <person name="Wang F."/>
            <person name="Wang J."/>
            <person name="Li S."/>
            <person name="Zhang Y."/>
            <person name="Fang M."/>
            <person name="Ma L."/>
            <person name="Zhao Y."/>
            <person name="Jiang S."/>
        </authorList>
    </citation>
    <scope>NUCLEOTIDE SEQUENCE [LARGE SCALE GENOMIC DNA]</scope>
</reference>
<feature type="domain" description="POPLD" evidence="8">
    <location>
        <begin position="497"/>
        <end position="573"/>
    </location>
</feature>
<dbReference type="EMBL" id="SMOL01000487">
    <property type="protein sequence ID" value="KAB2612006.1"/>
    <property type="molecule type" value="Genomic_DNA"/>
</dbReference>
<evidence type="ECO:0000259" key="7">
    <source>
        <dbReference type="Pfam" id="PF06978"/>
    </source>
</evidence>
<evidence type="ECO:0000313" key="10">
    <source>
        <dbReference type="EMBL" id="KAB2612006.1"/>
    </source>
</evidence>
<dbReference type="GO" id="GO:0005655">
    <property type="term" value="C:nucleolar ribonuclease P complex"/>
    <property type="evidence" value="ECO:0007669"/>
    <property type="project" value="InterPro"/>
</dbReference>
<dbReference type="InterPro" id="IPR012590">
    <property type="entry name" value="POPLD_dom"/>
</dbReference>
<evidence type="ECO:0000256" key="3">
    <source>
        <dbReference type="ARBA" id="ARBA00022694"/>
    </source>
</evidence>
<dbReference type="InterPro" id="IPR055079">
    <property type="entry name" value="POP1_C"/>
</dbReference>
<feature type="region of interest" description="Disordered" evidence="6">
    <location>
        <begin position="70"/>
        <end position="89"/>
    </location>
</feature>
<dbReference type="PROSITE" id="PS00236">
    <property type="entry name" value="NEUROTR_ION_CHANNEL"/>
    <property type="match status" value="1"/>
</dbReference>
<feature type="domain" description="POP1 C-terminal" evidence="9">
    <location>
        <begin position="734"/>
        <end position="823"/>
    </location>
</feature>
<dbReference type="Pfam" id="PF08170">
    <property type="entry name" value="POPLD"/>
    <property type="match status" value="1"/>
</dbReference>
<evidence type="ECO:0000256" key="2">
    <source>
        <dbReference type="ARBA" id="ARBA00004370"/>
    </source>
</evidence>
<reference evidence="10 11" key="3">
    <citation type="submission" date="2019-11" db="EMBL/GenBank/DDBJ databases">
        <title>A de novo genome assembly of a pear dwarfing rootstock.</title>
        <authorList>
            <person name="Wang F."/>
            <person name="Wang J."/>
            <person name="Li S."/>
            <person name="Zhang Y."/>
            <person name="Fang M."/>
            <person name="Ma L."/>
            <person name="Zhao Y."/>
            <person name="Jiang S."/>
        </authorList>
    </citation>
    <scope>NUCLEOTIDE SEQUENCE [LARGE SCALE GENOMIC DNA]</scope>
    <source>
        <strain evidence="10">S2</strain>
        <tissue evidence="10">Leaf</tissue>
    </source>
</reference>
<evidence type="ECO:0000259" key="9">
    <source>
        <dbReference type="Pfam" id="PF22770"/>
    </source>
</evidence>
<sequence length="834" mass="93504">MATDGFRRQQVSSTPPRKINVQKFAESRGSELETLHSIVSNRLNNDFRSRRSKRRRTTAYDNQVAKKRCRKKRKLDQSNALTLLPEKDDKKNVPRRIRRRAELKMNLEKGFCTSGDGTKRLRTHVWHAKRFTMTKLWGYYLPLGLQGRGRGSRAVLKCFRDGVLVHDASYHVAIQLEGPEDSLLSVLDMVMVSPPSTRSETVSRSVISGVIYDNAMLHHLGAPLSKPIAPVNCMWRLSGQPNRDNNAVDCEGDQFNGLEGTKHSSTDWQLWVWIHASALTEAYDTLKLACQKEMEVRDIVINCFSLEGQLAKLELVGSKAFQLLQRTLIPATRTRENSWKLMRHSAAKVDEDSQSTIHLKNEEEIPSHAILSLNVKDPRTLTEKGNTADAQDLGSASIPGYVLGTEDKKHVIFGRFSDEPAGSGKISANNLWDVSSGVSPPVEGAVLCKEKHDQNRNFFCLDDSSSGELNTSSTSQGSRSCPIMLLKNSNGRGLHVGWSVILPVSWVEAFWISLVSKGAHAMGLREKRWISCEVGLPYFPSDFPDCDAYLCLKETEAAASNLKEELRPPAIRPLRVPILSPWNSIRVALNEESNAVGNAESFRQQHGIRSNSSSNSDSRNSDATLAACHGNSFDGFIARMSFSLTNFLSEIQGCHLRLILMDEIKLGPGQDQFTRFKNSHKLFFVRVLLHAYKEGFLEEGAVICAPRLTDITVDQSFDGGLQLPQSAVASYFAEQSSGKWELQMPEDPVLKETYRSSIGFVTTGFVRGSKKPVAQAFWEAVVLACLREEQWDLVPAKRRRREIYVLVRNLRSSAYRLALATIVLEHQEEDVEFL</sequence>
<dbReference type="GO" id="GO:0000172">
    <property type="term" value="C:ribonuclease MRP complex"/>
    <property type="evidence" value="ECO:0007669"/>
    <property type="project" value="InterPro"/>
</dbReference>
<dbReference type="Pfam" id="PF06978">
    <property type="entry name" value="POP1_N"/>
    <property type="match status" value="1"/>
</dbReference>
<evidence type="ECO:0000256" key="1">
    <source>
        <dbReference type="ARBA" id="ARBA00004123"/>
    </source>
</evidence>
<comment type="subcellular location">
    <subcellularLocation>
        <location evidence="2">Membrane</location>
    </subcellularLocation>
    <subcellularLocation>
        <location evidence="1">Nucleus</location>
    </subcellularLocation>
</comment>
<keyword evidence="4" id="KW-0472">Membrane</keyword>
<keyword evidence="5" id="KW-0539">Nucleus</keyword>
<keyword evidence="11" id="KW-1185">Reference proteome</keyword>
<evidence type="ECO:0000259" key="8">
    <source>
        <dbReference type="Pfam" id="PF08170"/>
    </source>
</evidence>
<dbReference type="InterPro" id="IPR009723">
    <property type="entry name" value="Pop1_N"/>
</dbReference>
<evidence type="ECO:0000313" key="11">
    <source>
        <dbReference type="Proteomes" id="UP000327157"/>
    </source>
</evidence>
<reference evidence="10 11" key="1">
    <citation type="submission" date="2019-09" db="EMBL/GenBank/DDBJ databases">
        <authorList>
            <person name="Ou C."/>
        </authorList>
    </citation>
    <scope>NUCLEOTIDE SEQUENCE [LARGE SCALE GENOMIC DNA]</scope>
    <source>
        <strain evidence="10">S2</strain>
        <tissue evidence="10">Leaf</tissue>
    </source>
</reference>
<feature type="domain" description="Pop1 N-terminal" evidence="7">
    <location>
        <begin position="121"/>
        <end position="178"/>
    </location>
</feature>
<dbReference type="OrthoDB" id="442863at2759"/>
<feature type="region of interest" description="Disordered" evidence="6">
    <location>
        <begin position="600"/>
        <end position="621"/>
    </location>
</feature>
<dbReference type="PANTHER" id="PTHR22731">
    <property type="entry name" value="RIBONUCLEASES P/MRP PROTEIN SUBUNIT POP1"/>
    <property type="match status" value="1"/>
</dbReference>
<organism evidence="10 11">
    <name type="scientific">Pyrus ussuriensis x Pyrus communis</name>
    <dbReference type="NCBI Taxonomy" id="2448454"/>
    <lineage>
        <taxon>Eukaryota</taxon>
        <taxon>Viridiplantae</taxon>
        <taxon>Streptophyta</taxon>
        <taxon>Embryophyta</taxon>
        <taxon>Tracheophyta</taxon>
        <taxon>Spermatophyta</taxon>
        <taxon>Magnoliopsida</taxon>
        <taxon>eudicotyledons</taxon>
        <taxon>Gunneridae</taxon>
        <taxon>Pentapetalae</taxon>
        <taxon>rosids</taxon>
        <taxon>fabids</taxon>
        <taxon>Rosales</taxon>
        <taxon>Rosaceae</taxon>
        <taxon>Amygdaloideae</taxon>
        <taxon>Maleae</taxon>
        <taxon>Pyrus</taxon>
    </lineage>
</organism>
<evidence type="ECO:0000256" key="6">
    <source>
        <dbReference type="SAM" id="MobiDB-lite"/>
    </source>
</evidence>
<gene>
    <name evidence="10" type="ORF">D8674_020038</name>
</gene>
<dbReference type="Pfam" id="PF22770">
    <property type="entry name" value="POP1_C"/>
    <property type="match status" value="1"/>
</dbReference>
<evidence type="ECO:0000256" key="5">
    <source>
        <dbReference type="ARBA" id="ARBA00023242"/>
    </source>
</evidence>
<dbReference type="InterPro" id="IPR039182">
    <property type="entry name" value="Pop1"/>
</dbReference>
<name>A0A5N5G9E3_9ROSA</name>
<evidence type="ECO:0000256" key="4">
    <source>
        <dbReference type="ARBA" id="ARBA00023136"/>
    </source>
</evidence>
<dbReference type="GO" id="GO:0016020">
    <property type="term" value="C:membrane"/>
    <property type="evidence" value="ECO:0007669"/>
    <property type="project" value="UniProtKB-SubCell"/>
</dbReference>
<protein>
    <submittedName>
        <fullName evidence="10">Ribonucleases P/MRP protein subunit POP1</fullName>
    </submittedName>
</protein>
<comment type="caution">
    <text evidence="10">The sequence shown here is derived from an EMBL/GenBank/DDBJ whole genome shotgun (WGS) entry which is preliminary data.</text>
</comment>
<feature type="compositionally biased region" description="Low complexity" evidence="6">
    <location>
        <begin position="609"/>
        <end position="621"/>
    </location>
</feature>
<dbReference type="GO" id="GO:0001682">
    <property type="term" value="P:tRNA 5'-leader removal"/>
    <property type="evidence" value="ECO:0007669"/>
    <property type="project" value="InterPro"/>
</dbReference>
<dbReference type="AlphaFoldDB" id="A0A5N5G9E3"/>
<dbReference type="PANTHER" id="PTHR22731:SF3">
    <property type="entry name" value="RIBONUCLEASES P_MRP PROTEIN SUBUNIT POP1"/>
    <property type="match status" value="1"/>
</dbReference>
<proteinExistence type="predicted"/>
<dbReference type="Proteomes" id="UP000327157">
    <property type="component" value="Chromosome 17"/>
</dbReference>
<keyword evidence="3" id="KW-0819">tRNA processing</keyword>